<name>A0ABY2A4I5_9ACTN</name>
<dbReference type="Pfam" id="PF04471">
    <property type="entry name" value="Mrr_cat"/>
    <property type="match status" value="1"/>
</dbReference>
<dbReference type="RefSeq" id="WP_131462892.1">
    <property type="nucleotide sequence ID" value="NZ_SJJY01000004.1"/>
</dbReference>
<accession>A0ABY2A4I5</accession>
<dbReference type="Proteomes" id="UP000292385">
    <property type="component" value="Unassembled WGS sequence"/>
</dbReference>
<dbReference type="InterPro" id="IPR041409">
    <property type="entry name" value="RE_AspBHI_N"/>
</dbReference>
<dbReference type="GO" id="GO:0004519">
    <property type="term" value="F:endonuclease activity"/>
    <property type="evidence" value="ECO:0007669"/>
    <property type="project" value="UniProtKB-KW"/>
</dbReference>
<dbReference type="EMBL" id="SJJY01000004">
    <property type="protein sequence ID" value="TCC22653.1"/>
    <property type="molecule type" value="Genomic_DNA"/>
</dbReference>
<feature type="domain" description="Restriction endonuclease AspBHI N-terminal" evidence="2">
    <location>
        <begin position="30"/>
        <end position="216"/>
    </location>
</feature>
<dbReference type="Gene3D" id="3.40.1350.10">
    <property type="match status" value="1"/>
</dbReference>
<reference evidence="3 4" key="1">
    <citation type="submission" date="2019-02" db="EMBL/GenBank/DDBJ databases">
        <title>Kribbella capetownensis sp. nov. and Kribbella speibonae sp. nov., isolated from soil.</title>
        <authorList>
            <person name="Curtis S.M."/>
            <person name="Norton I."/>
            <person name="Everest G.J."/>
            <person name="Meyers P.R."/>
        </authorList>
    </citation>
    <scope>NUCLEOTIDE SEQUENCE [LARGE SCALE GENOMIC DNA]</scope>
    <source>
        <strain evidence="3 4">SK5</strain>
    </source>
</reference>
<dbReference type="Gene3D" id="2.30.280.20">
    <property type="match status" value="1"/>
</dbReference>
<keyword evidence="3" id="KW-0255">Endonuclease</keyword>
<proteinExistence type="predicted"/>
<feature type="domain" description="Restriction endonuclease type IV Mrr" evidence="1">
    <location>
        <begin position="258"/>
        <end position="373"/>
    </location>
</feature>
<comment type="caution">
    <text evidence="3">The sequence shown here is derived from an EMBL/GenBank/DDBJ whole genome shotgun (WGS) entry which is preliminary data.</text>
</comment>
<dbReference type="InterPro" id="IPR007560">
    <property type="entry name" value="Restrct_endonuc_IV_Mrr"/>
</dbReference>
<sequence length="397" mass="43204">MADGPVFPFGGLGSVDLIVDAVYAGGSAGSAADDALARLLPVGNQGGFRPNGSARDRTVRLVALYTSGMEVDWPDILDPRTGVFTYFGDNRRPGRELHQTQRGGNLLLRDVFALGHGSSADRRKVPPFLLFHKAFPGRSVAFNGLLVPGAASLTSDDDLVAIWRSSDGRRFQNYRAQFTVLDVAQVPRAWIADVLAGKTYESAHCPAAWKAWVDGRAYLPLEAPATATIRARTQQLPDDPVGRGILAEIRDYFRGREHQFEPVAVELWRLVAPATGRCDVTRPSRDGGRDAVGEYMVGPKSDPITLGFALEAKCYSAETSVGVRDVARLISRIRHREFGVFVTTSFFASQAYSEVRADGHPIALICGQDIVDALKAHGYTDVARVRTWLELLSASHP</sequence>
<dbReference type="Pfam" id="PF18062">
    <property type="entry name" value="RE_AspBHI_N"/>
    <property type="match status" value="1"/>
</dbReference>
<gene>
    <name evidence="3" type="ORF">E0H58_19885</name>
</gene>
<evidence type="ECO:0000313" key="4">
    <source>
        <dbReference type="Proteomes" id="UP000292385"/>
    </source>
</evidence>
<keyword evidence="3" id="KW-0540">Nuclease</keyword>
<dbReference type="InterPro" id="IPR011856">
    <property type="entry name" value="tRNA_endonuc-like_dom_sf"/>
</dbReference>
<organism evidence="3 4">
    <name type="scientific">Kribbella speibonae</name>
    <dbReference type="NCBI Taxonomy" id="1572660"/>
    <lineage>
        <taxon>Bacteria</taxon>
        <taxon>Bacillati</taxon>
        <taxon>Actinomycetota</taxon>
        <taxon>Actinomycetes</taxon>
        <taxon>Propionibacteriales</taxon>
        <taxon>Kribbellaceae</taxon>
        <taxon>Kribbella</taxon>
    </lineage>
</organism>
<keyword evidence="4" id="KW-1185">Reference proteome</keyword>
<evidence type="ECO:0000313" key="3">
    <source>
        <dbReference type="EMBL" id="TCC22653.1"/>
    </source>
</evidence>
<keyword evidence="3" id="KW-0378">Hydrolase</keyword>
<evidence type="ECO:0000259" key="2">
    <source>
        <dbReference type="Pfam" id="PF18062"/>
    </source>
</evidence>
<protein>
    <submittedName>
        <fullName evidence="3">Restriction endonuclease</fullName>
    </submittedName>
</protein>
<evidence type="ECO:0000259" key="1">
    <source>
        <dbReference type="Pfam" id="PF04471"/>
    </source>
</evidence>